<evidence type="ECO:0000313" key="13">
    <source>
        <dbReference type="Proteomes" id="UP000006765"/>
    </source>
</evidence>
<dbReference type="eggNOG" id="COG4775">
    <property type="taxonomic scope" value="Bacteria"/>
</dbReference>
<dbReference type="AlphaFoldDB" id="K2H7L9"/>
<evidence type="ECO:0000256" key="1">
    <source>
        <dbReference type="ARBA" id="ARBA00004370"/>
    </source>
</evidence>
<keyword evidence="5 8" id="KW-0677">Repeat</keyword>
<feature type="domain" description="POTRA" evidence="11">
    <location>
        <begin position="113"/>
        <end position="190"/>
    </location>
</feature>
<dbReference type="OrthoDB" id="9803054at2"/>
<comment type="similarity">
    <text evidence="8">Belongs to the BamA family.</text>
</comment>
<protein>
    <recommendedName>
        <fullName evidence="8 9">Outer membrane protein assembly factor BamA</fullName>
    </recommendedName>
</protein>
<evidence type="ECO:0000256" key="4">
    <source>
        <dbReference type="ARBA" id="ARBA00022729"/>
    </source>
</evidence>
<dbReference type="Proteomes" id="UP000006765">
    <property type="component" value="Unassembled WGS sequence"/>
</dbReference>
<dbReference type="PANTHER" id="PTHR12815">
    <property type="entry name" value="SORTING AND ASSEMBLY MACHINERY SAMM50 PROTEIN FAMILY MEMBER"/>
    <property type="match status" value="1"/>
</dbReference>
<dbReference type="GO" id="GO:0009279">
    <property type="term" value="C:cell outer membrane"/>
    <property type="evidence" value="ECO:0007669"/>
    <property type="project" value="UniProtKB-SubCell"/>
</dbReference>
<evidence type="ECO:0000256" key="6">
    <source>
        <dbReference type="ARBA" id="ARBA00023136"/>
    </source>
</evidence>
<dbReference type="GO" id="GO:0043165">
    <property type="term" value="P:Gram-negative-bacterium-type cell outer membrane assembly"/>
    <property type="evidence" value="ECO:0007669"/>
    <property type="project" value="UniProtKB-UniRule"/>
</dbReference>
<dbReference type="Gene3D" id="2.40.160.50">
    <property type="entry name" value="membrane protein fhac: a member of the omp85/tpsb transporter family"/>
    <property type="match status" value="1"/>
</dbReference>
<evidence type="ECO:0000256" key="7">
    <source>
        <dbReference type="ARBA" id="ARBA00023237"/>
    </source>
</evidence>
<keyword evidence="2 8" id="KW-1134">Transmembrane beta strand</keyword>
<sequence length="795" mass="87836">MGIVSGRPLCRLSAIVRIRIGLGLGLALAAILALTPPNEAAAQSYNFTDVRIEGNERVDPGTILGFAQIGRGEALTGGELNAAYQRIVNSGLFETVELVPSGNTLIVRVREWPIVNVISIEGNDKLNDEELQALVGSQPRRVYDPTQAEADAAAIAEAYEVRGRLAATVTPRIIRRSDNRVDLVFEIVEGQVVEVERLSFVGNRAFSDRRLRRVLETKQAGLLRTFVQRDTFIAERLDLDRRLLTDFYNSRGYVDFRILGVNSEFARERNAFFVTISVQEGQQFRFGAITASTDLPGVDAAEFLRLARIDSGDIYSPQAVDIAVTRMERLAIRKGLSFVRAVPVITRDERNQRLNVDFHLERGPRIFVERIDIEGNATTLDRVIRRQFDIVEGDPFNPREIRASAERIRALGYFSQADVEARDGTAEGLVIVDVDVEEQPTGSLTLGGSYSTNSGVGVNLGFSERNFLGRGQTLSFDITTGTDASAARFSFIEPYFLGRDLSARLDVFYETSDFDEADYNTQVVGFSPALTFPVSLNGRLTLRYRLSEDTIENVDDGEPDLDPDTGERIDTGSSPILQREEEDRLTSAVGYTYSYDTRRTGIDPNAGVLFRFGQDFAGLGGDSQYVKTTAQGIYQRRVWNEEVTLRATVEGGAINALNDKGTRVTDRFFLSTAQLRGFAPLGVGPRDLEASNEDALGGNLYSVARLEAEFPLGLPEEYGLRGGVFFDAGSVWSLEDVEGENGVEVDDSFNLRTAVGVSLFWTSPLGPLQFNFAKALSKEDYDETQVFNLSLQTAF</sequence>
<dbReference type="RefSeq" id="WP_007427497.1">
    <property type="nucleotide sequence ID" value="NZ_AMGO01000052.1"/>
</dbReference>
<keyword evidence="13" id="KW-1185">Reference proteome</keyword>
<evidence type="ECO:0000256" key="10">
    <source>
        <dbReference type="SAM" id="MobiDB-lite"/>
    </source>
</evidence>
<dbReference type="InterPro" id="IPR039910">
    <property type="entry name" value="D15-like"/>
</dbReference>
<keyword evidence="3 8" id="KW-0812">Transmembrane</keyword>
<comment type="function">
    <text evidence="8">Part of the outer membrane protein assembly complex, which is involved in assembly and insertion of beta-barrel proteins into the outer membrane.</text>
</comment>
<keyword evidence="6 8" id="KW-0472">Membrane</keyword>
<dbReference type="PROSITE" id="PS51779">
    <property type="entry name" value="POTRA"/>
    <property type="match status" value="3"/>
</dbReference>
<evidence type="ECO:0000256" key="9">
    <source>
        <dbReference type="NCBIfam" id="TIGR03303"/>
    </source>
</evidence>
<feature type="region of interest" description="Disordered" evidence="10">
    <location>
        <begin position="551"/>
        <end position="573"/>
    </location>
</feature>
<evidence type="ECO:0000259" key="11">
    <source>
        <dbReference type="PROSITE" id="PS51779"/>
    </source>
</evidence>
<dbReference type="PANTHER" id="PTHR12815:SF23">
    <property type="entry name" value="OUTER MEMBRANE PROTEIN ASSEMBLY FACTOR BAMA"/>
    <property type="match status" value="1"/>
</dbReference>
<proteinExistence type="inferred from homology"/>
<dbReference type="STRING" id="1231392.OCGS_2345"/>
<dbReference type="InterPro" id="IPR034746">
    <property type="entry name" value="POTRA"/>
</dbReference>
<dbReference type="NCBIfam" id="TIGR03303">
    <property type="entry name" value="OM_YaeT"/>
    <property type="match status" value="1"/>
</dbReference>
<comment type="subunit">
    <text evidence="8">Part of the Bam complex.</text>
</comment>
<comment type="caution">
    <text evidence="12">The sequence shown here is derived from an EMBL/GenBank/DDBJ whole genome shotgun (WGS) entry which is preliminary data.</text>
</comment>
<feature type="domain" description="POTRA" evidence="11">
    <location>
        <begin position="45"/>
        <end position="112"/>
    </location>
</feature>
<accession>K2H7L9</accession>
<dbReference type="PIRSF" id="PIRSF006076">
    <property type="entry name" value="OM_assembly_OMP85"/>
    <property type="match status" value="1"/>
</dbReference>
<dbReference type="Pfam" id="PF01103">
    <property type="entry name" value="Omp85"/>
    <property type="match status" value="1"/>
</dbReference>
<name>K2H7L9_9RHOB</name>
<comment type="subcellular location">
    <subcellularLocation>
        <location evidence="8">Cell outer membrane</location>
    </subcellularLocation>
    <subcellularLocation>
        <location evidence="1">Membrane</location>
    </subcellularLocation>
</comment>
<evidence type="ECO:0000256" key="8">
    <source>
        <dbReference type="HAMAP-Rule" id="MF_01430"/>
    </source>
</evidence>
<evidence type="ECO:0000256" key="5">
    <source>
        <dbReference type="ARBA" id="ARBA00022737"/>
    </source>
</evidence>
<evidence type="ECO:0000313" key="12">
    <source>
        <dbReference type="EMBL" id="EKE43613.1"/>
    </source>
</evidence>
<dbReference type="GO" id="GO:0051205">
    <property type="term" value="P:protein insertion into membrane"/>
    <property type="evidence" value="ECO:0007669"/>
    <property type="project" value="UniProtKB-UniRule"/>
</dbReference>
<reference evidence="12 13" key="1">
    <citation type="journal article" date="2012" name="J. Bacteriol.">
        <title>Draft Genome Sequence of Oceaniovalibus guishaninsula JLT2003T.</title>
        <authorList>
            <person name="Tang K."/>
            <person name="Liu K."/>
            <person name="Jiao N."/>
        </authorList>
    </citation>
    <scope>NUCLEOTIDE SEQUENCE [LARGE SCALE GENOMIC DNA]</scope>
    <source>
        <strain evidence="12 13">JLT2003</strain>
    </source>
</reference>
<dbReference type="InterPro" id="IPR023707">
    <property type="entry name" value="OM_assembly_BamA"/>
</dbReference>
<dbReference type="PATRIC" id="fig|1231392.3.peg.2358"/>
<dbReference type="EMBL" id="AMGO01000052">
    <property type="protein sequence ID" value="EKE43613.1"/>
    <property type="molecule type" value="Genomic_DNA"/>
</dbReference>
<keyword evidence="4 8" id="KW-0732">Signal</keyword>
<dbReference type="Pfam" id="PF07244">
    <property type="entry name" value="POTRA"/>
    <property type="match status" value="3"/>
</dbReference>
<dbReference type="InterPro" id="IPR000184">
    <property type="entry name" value="Bac_surfAg_D15"/>
</dbReference>
<evidence type="ECO:0000256" key="3">
    <source>
        <dbReference type="ARBA" id="ARBA00022692"/>
    </source>
</evidence>
<dbReference type="Gene3D" id="3.10.20.310">
    <property type="entry name" value="membrane protein fhac"/>
    <property type="match status" value="5"/>
</dbReference>
<dbReference type="InterPro" id="IPR010827">
    <property type="entry name" value="BamA/TamA_POTRA"/>
</dbReference>
<evidence type="ECO:0000256" key="2">
    <source>
        <dbReference type="ARBA" id="ARBA00022452"/>
    </source>
</evidence>
<feature type="compositionally biased region" description="Acidic residues" evidence="10">
    <location>
        <begin position="551"/>
        <end position="564"/>
    </location>
</feature>
<gene>
    <name evidence="8" type="primary">bamA</name>
    <name evidence="12" type="ORF">OCGS_2345</name>
</gene>
<feature type="domain" description="POTRA" evidence="11">
    <location>
        <begin position="366"/>
        <end position="439"/>
    </location>
</feature>
<dbReference type="HAMAP" id="MF_01430">
    <property type="entry name" value="OM_assembly_BamA"/>
    <property type="match status" value="1"/>
</dbReference>
<keyword evidence="7 8" id="KW-0998">Cell outer membrane</keyword>
<organism evidence="12 13">
    <name type="scientific">Oceaniovalibus guishaninsula JLT2003</name>
    <dbReference type="NCBI Taxonomy" id="1231392"/>
    <lineage>
        <taxon>Bacteria</taxon>
        <taxon>Pseudomonadati</taxon>
        <taxon>Pseudomonadota</taxon>
        <taxon>Alphaproteobacteria</taxon>
        <taxon>Rhodobacterales</taxon>
        <taxon>Roseobacteraceae</taxon>
        <taxon>Oceaniovalibus</taxon>
    </lineage>
</organism>